<dbReference type="EMBL" id="JAPKMY010000002">
    <property type="protein sequence ID" value="MCX5467085.1"/>
    <property type="molecule type" value="Genomic_DNA"/>
</dbReference>
<dbReference type="Proteomes" id="UP001146019">
    <property type="component" value="Unassembled WGS sequence"/>
</dbReference>
<name>A0A9X3DR95_9GAMM</name>
<dbReference type="InterPro" id="IPR053136">
    <property type="entry name" value="UTP_pyrophosphatase-like"/>
</dbReference>
<dbReference type="CDD" id="cd07344">
    <property type="entry name" value="M48_yhfN_like"/>
    <property type="match status" value="1"/>
</dbReference>
<dbReference type="Gene3D" id="3.30.2010.10">
    <property type="entry name" value="Metalloproteases ('zincins'), catalytic domain"/>
    <property type="match status" value="1"/>
</dbReference>
<dbReference type="PANTHER" id="PTHR30399:SF1">
    <property type="entry name" value="UTP PYROPHOSPHATASE"/>
    <property type="match status" value="1"/>
</dbReference>
<evidence type="ECO:0000313" key="3">
    <source>
        <dbReference type="Proteomes" id="UP001146019"/>
    </source>
</evidence>
<keyword evidence="2" id="KW-0482">Metalloprotease</keyword>
<accession>A0A9X3DR95</accession>
<comment type="caution">
    <text evidence="2">The sequence shown here is derived from an EMBL/GenBank/DDBJ whole genome shotgun (WGS) entry which is preliminary data.</text>
</comment>
<keyword evidence="3" id="KW-1185">Reference proteome</keyword>
<feature type="domain" description="YgjP-like metallopeptidase" evidence="1">
    <location>
        <begin position="18"/>
        <end position="216"/>
    </location>
</feature>
<evidence type="ECO:0000313" key="2">
    <source>
        <dbReference type="EMBL" id="MCX5467085.1"/>
    </source>
</evidence>
<gene>
    <name evidence="2" type="ORF">OSH00_04925</name>
</gene>
<evidence type="ECO:0000259" key="1">
    <source>
        <dbReference type="Pfam" id="PF01863"/>
    </source>
</evidence>
<dbReference type="Pfam" id="PF01863">
    <property type="entry name" value="YgjP-like"/>
    <property type="match status" value="1"/>
</dbReference>
<dbReference type="GO" id="GO:0008237">
    <property type="term" value="F:metallopeptidase activity"/>
    <property type="evidence" value="ECO:0007669"/>
    <property type="project" value="UniProtKB-KW"/>
</dbReference>
<sequence>MTATFPEIKITHHARATRLRLRVEPSQIKLTVPKFCTQRQIDDFLKQSESWMIETWQKQQQHLALVDRSLPSTLTLFNLQQPIKIIYQKQRQAYVFDEQTLTILISDQHAEVYLKNFVIQYAKQHLPIFLQQISEETGMKFNQCAIRQAKTRWGSCTVKHAIMLNSTLALCNFNITRYVCIHELAHTRYFDHSAAFWSEVEKYDPNYKQHRQILKNGILPWWWS</sequence>
<keyword evidence="2" id="KW-0645">Protease</keyword>
<dbReference type="RefSeq" id="WP_266129499.1">
    <property type="nucleotide sequence ID" value="NZ_JAPKMY010000002.1"/>
</dbReference>
<dbReference type="PANTHER" id="PTHR30399">
    <property type="entry name" value="UNCHARACTERIZED PROTEIN YGJP"/>
    <property type="match status" value="1"/>
</dbReference>
<protein>
    <submittedName>
        <fullName evidence="2">SprT family zinc-dependent metalloprotease</fullName>
    </submittedName>
</protein>
<organism evidence="2 3">
    <name type="scientific">Acinetobacter nematophilus</name>
    <dbReference type="NCBI Taxonomy" id="2994642"/>
    <lineage>
        <taxon>Bacteria</taxon>
        <taxon>Pseudomonadati</taxon>
        <taxon>Pseudomonadota</taxon>
        <taxon>Gammaproteobacteria</taxon>
        <taxon>Moraxellales</taxon>
        <taxon>Moraxellaceae</taxon>
        <taxon>Acinetobacter</taxon>
    </lineage>
</organism>
<dbReference type="AlphaFoldDB" id="A0A9X3DR95"/>
<keyword evidence="2" id="KW-0378">Hydrolase</keyword>
<reference evidence="2" key="1">
    <citation type="submission" date="2022-11" db="EMBL/GenBank/DDBJ databases">
        <title>Biodiversity and phylogenetic relationships of bacteria.</title>
        <authorList>
            <person name="Machado R.A.R."/>
            <person name="Bhat A."/>
            <person name="Loulou A."/>
            <person name="Kallel S."/>
        </authorList>
    </citation>
    <scope>NUCLEOTIDE SEQUENCE</scope>
    <source>
        <strain evidence="2">A-IN1</strain>
    </source>
</reference>
<proteinExistence type="predicted"/>
<dbReference type="InterPro" id="IPR002725">
    <property type="entry name" value="YgjP-like_metallopeptidase"/>
</dbReference>